<dbReference type="RefSeq" id="WP_221519875.1">
    <property type="nucleotide sequence ID" value="NZ_JACHMB010000001.1"/>
</dbReference>
<dbReference type="Pfam" id="PF01494">
    <property type="entry name" value="FAD_binding_3"/>
    <property type="match status" value="1"/>
</dbReference>
<keyword evidence="3" id="KW-1185">Reference proteome</keyword>
<proteinExistence type="predicted"/>
<protein>
    <submittedName>
        <fullName evidence="2">2-polyprenyl-6-methoxyphenol hydroxylase-like FAD-dependent oxidoreductase</fullName>
    </submittedName>
</protein>
<dbReference type="InterPro" id="IPR002938">
    <property type="entry name" value="FAD-bd"/>
</dbReference>
<dbReference type="EMBL" id="JACHMB010000001">
    <property type="protein sequence ID" value="MBB5782429.1"/>
    <property type="molecule type" value="Genomic_DNA"/>
</dbReference>
<evidence type="ECO:0000313" key="3">
    <source>
        <dbReference type="Proteomes" id="UP000579153"/>
    </source>
</evidence>
<dbReference type="GO" id="GO:0071949">
    <property type="term" value="F:FAD binding"/>
    <property type="evidence" value="ECO:0007669"/>
    <property type="project" value="InterPro"/>
</dbReference>
<reference evidence="2 3" key="1">
    <citation type="submission" date="2020-08" db="EMBL/GenBank/DDBJ databases">
        <title>Sequencing the genomes of 1000 actinobacteria strains.</title>
        <authorList>
            <person name="Klenk H.-P."/>
        </authorList>
    </citation>
    <scope>NUCLEOTIDE SEQUENCE [LARGE SCALE GENOMIC DNA]</scope>
    <source>
        <strain evidence="2 3">DSM 45507</strain>
    </source>
</reference>
<gene>
    <name evidence="2" type="ORF">HD596_009185</name>
</gene>
<evidence type="ECO:0000313" key="2">
    <source>
        <dbReference type="EMBL" id="MBB5782429.1"/>
    </source>
</evidence>
<dbReference type="Proteomes" id="UP000579153">
    <property type="component" value="Unassembled WGS sequence"/>
</dbReference>
<dbReference type="Gene3D" id="3.50.50.60">
    <property type="entry name" value="FAD/NAD(P)-binding domain"/>
    <property type="match status" value="1"/>
</dbReference>
<organism evidence="2 3">
    <name type="scientific">Nonomuraea jabiensis</name>
    <dbReference type="NCBI Taxonomy" id="882448"/>
    <lineage>
        <taxon>Bacteria</taxon>
        <taxon>Bacillati</taxon>
        <taxon>Actinomycetota</taxon>
        <taxon>Actinomycetes</taxon>
        <taxon>Streptosporangiales</taxon>
        <taxon>Streptosporangiaceae</taxon>
        <taxon>Nonomuraea</taxon>
    </lineage>
</organism>
<dbReference type="SUPFAM" id="SSF51905">
    <property type="entry name" value="FAD/NAD(P)-binding domain"/>
    <property type="match status" value="1"/>
</dbReference>
<dbReference type="AlphaFoldDB" id="A0A7W9LG04"/>
<sequence length="67" mass="7181">MTRPQWRTEAVLRERIAELEPDEHGVTAGLGTGETLRARHLVAADGGRSPVRKALGIGFTGETRDGG</sequence>
<name>A0A7W9LG04_9ACTN</name>
<evidence type="ECO:0000259" key="1">
    <source>
        <dbReference type="Pfam" id="PF01494"/>
    </source>
</evidence>
<dbReference type="InterPro" id="IPR036188">
    <property type="entry name" value="FAD/NAD-bd_sf"/>
</dbReference>
<accession>A0A7W9LG04</accession>
<feature type="domain" description="FAD-binding" evidence="1">
    <location>
        <begin position="16"/>
        <end position="64"/>
    </location>
</feature>
<comment type="caution">
    <text evidence="2">The sequence shown here is derived from an EMBL/GenBank/DDBJ whole genome shotgun (WGS) entry which is preliminary data.</text>
</comment>